<evidence type="ECO:0000259" key="6">
    <source>
        <dbReference type="Pfam" id="PF10006"/>
    </source>
</evidence>
<dbReference type="PANTHER" id="PTHR36438">
    <property type="entry name" value="IRON-SULFUR CLUSTER REPAIR PROTEIN YTFE"/>
    <property type="match status" value="1"/>
</dbReference>
<evidence type="ECO:0000313" key="8">
    <source>
        <dbReference type="Proteomes" id="UP000322362"/>
    </source>
</evidence>
<dbReference type="NCBIfam" id="TIGR03652">
    <property type="entry name" value="FeS_repair_RIC"/>
    <property type="match status" value="1"/>
</dbReference>
<sequence length="310" mass="35770">MIKTAILDVTAIEPRLKHPTIFDHFDALEQGESFIILNDHDPRPLYYQLLGERGNFFQWEYLESGPEWWRVSIAKPAKENKEETVGEIAAADMRKAEVFKKLGIDFCCGGKTTLKEAASRIGLSEEELREKLVTADKQGGIPVHLDFNSWDIAFLADYIKNIHHGYVREFGPTLEQLADKVALRHGNEHPELLELAQHMQVFMRDLYEHLEKEENILFPLTKELSSLTKEEIAYLVSELRKEHEDAGAELTAFKQLTKNYTLPANACNSYTYLYDSMKAFEQDLLQHIHLENNILFPKMIDTCRKELSTL</sequence>
<dbReference type="PANTHER" id="PTHR36438:SF1">
    <property type="entry name" value="IRON-SULFUR CLUSTER REPAIR PROTEIN YTFE"/>
    <property type="match status" value="1"/>
</dbReference>
<evidence type="ECO:0000256" key="2">
    <source>
        <dbReference type="ARBA" id="ARBA00022490"/>
    </source>
</evidence>
<dbReference type="GO" id="GO:0005737">
    <property type="term" value="C:cytoplasm"/>
    <property type="evidence" value="ECO:0007669"/>
    <property type="project" value="UniProtKB-SubCell"/>
</dbReference>
<keyword evidence="8" id="KW-1185">Reference proteome</keyword>
<evidence type="ECO:0000259" key="5">
    <source>
        <dbReference type="Pfam" id="PF01814"/>
    </source>
</evidence>
<reference evidence="7 8" key="1">
    <citation type="submission" date="2019-08" db="EMBL/GenBank/DDBJ databases">
        <title>Phlebobacter frassis gen. nov. sp. nov., a new member of family Sphingobacteriaceae isolated from sand fly rearing media.</title>
        <authorList>
            <person name="Kakumanu M.L."/>
            <person name="Marayati B.F."/>
            <person name="Wada-Katsumata A."/>
            <person name="Wasserberg G."/>
            <person name="Schal C."/>
            <person name="Apperson C.S."/>
            <person name="Ponnusamy L."/>
        </authorList>
    </citation>
    <scope>NUCLEOTIDE SEQUENCE [LARGE SCALE GENOMIC DNA]</scope>
    <source>
        <strain evidence="7 8">SSI9</strain>
    </source>
</reference>
<evidence type="ECO:0000256" key="1">
    <source>
        <dbReference type="ARBA" id="ARBA00004496"/>
    </source>
</evidence>
<dbReference type="Gene3D" id="1.20.120.520">
    <property type="entry name" value="nmb1532 protein domain like"/>
    <property type="match status" value="1"/>
</dbReference>
<evidence type="ECO:0000256" key="4">
    <source>
        <dbReference type="ARBA" id="ARBA00023004"/>
    </source>
</evidence>
<accession>A0A5D4H7F9</accession>
<name>A0A5D4H7F9_9SPHI</name>
<feature type="domain" description="DUF2249" evidence="6">
    <location>
        <begin position="7"/>
        <end position="75"/>
    </location>
</feature>
<keyword evidence="4" id="KW-0408">Iron</keyword>
<protein>
    <submittedName>
        <fullName evidence="7">Iron-sulfur cluster repair di-iron protein</fullName>
    </submittedName>
</protein>
<dbReference type="Pfam" id="PF10006">
    <property type="entry name" value="DUF2249"/>
    <property type="match status" value="1"/>
</dbReference>
<dbReference type="Pfam" id="PF04405">
    <property type="entry name" value="ScdA_N"/>
    <property type="match status" value="1"/>
</dbReference>
<feature type="domain" description="Hemerythrin-like" evidence="5">
    <location>
        <begin position="163"/>
        <end position="298"/>
    </location>
</feature>
<dbReference type="InterPro" id="IPR012312">
    <property type="entry name" value="Hemerythrin-like"/>
</dbReference>
<comment type="subcellular location">
    <subcellularLocation>
        <location evidence="1">Cytoplasm</location>
    </subcellularLocation>
</comment>
<dbReference type="GO" id="GO:0046872">
    <property type="term" value="F:metal ion binding"/>
    <property type="evidence" value="ECO:0007669"/>
    <property type="project" value="UniProtKB-KW"/>
</dbReference>
<dbReference type="InterPro" id="IPR019903">
    <property type="entry name" value="RIC_family"/>
</dbReference>
<dbReference type="Pfam" id="PF01814">
    <property type="entry name" value="Hemerythrin"/>
    <property type="match status" value="1"/>
</dbReference>
<dbReference type="InterPro" id="IPR018720">
    <property type="entry name" value="DUF2249"/>
</dbReference>
<comment type="caution">
    <text evidence="7">The sequence shown here is derived from an EMBL/GenBank/DDBJ whole genome shotgun (WGS) entry which is preliminary data.</text>
</comment>
<dbReference type="EMBL" id="VTAV01000011">
    <property type="protein sequence ID" value="TYR34750.1"/>
    <property type="molecule type" value="Genomic_DNA"/>
</dbReference>
<keyword evidence="3" id="KW-0479">Metal-binding</keyword>
<dbReference type="Proteomes" id="UP000322362">
    <property type="component" value="Unassembled WGS sequence"/>
</dbReference>
<evidence type="ECO:0000256" key="3">
    <source>
        <dbReference type="ARBA" id="ARBA00022723"/>
    </source>
</evidence>
<gene>
    <name evidence="7" type="primary">ric</name>
    <name evidence="7" type="ORF">FXV77_14870</name>
</gene>
<keyword evidence="2" id="KW-0963">Cytoplasm</keyword>
<dbReference type="RefSeq" id="WP_148920024.1">
    <property type="nucleotide sequence ID" value="NZ_VTAV01000011.1"/>
</dbReference>
<dbReference type="AlphaFoldDB" id="A0A5D4H7F9"/>
<organism evidence="7 8">
    <name type="scientific">Sphingobacterium phlebotomi</name>
    <dbReference type="NCBI Taxonomy" id="2605433"/>
    <lineage>
        <taxon>Bacteria</taxon>
        <taxon>Pseudomonadati</taxon>
        <taxon>Bacteroidota</taxon>
        <taxon>Sphingobacteriia</taxon>
        <taxon>Sphingobacteriales</taxon>
        <taxon>Sphingobacteriaceae</taxon>
        <taxon>Sphingobacterium</taxon>
    </lineage>
</organism>
<evidence type="ECO:0000313" key="7">
    <source>
        <dbReference type="EMBL" id="TYR34750.1"/>
    </source>
</evidence>
<proteinExistence type="predicted"/>